<sequence length="289" mass="32548">MNEKNRKSCLIQSVDVHQWNSIVYHWANAENWNLSAGDTARFFNVEPNGFFIVYRGDQPISSMSMVNYSDSYAFAGNFIIAPEFRNNVCGAKVWDPTIAYAEHRTIGCDGNWDRTRLYEKRGFVIHHRNVRLSGDITRKIIPPAGAVPITPANIDEVIQYDAECVGVHRDALLADWFWGKERYGFCTYSQTGISGVIGIRRSHDGYRIGPFHADNSDVLEILALSALALVPIGKSVSVDIPETDSNDFLLLAHEHGLRKLFHTYRMYKGNIVPKGRQDKVKAIASLELG</sequence>
<dbReference type="InterPro" id="IPR052729">
    <property type="entry name" value="Acyl/Acetyltrans_Enzymes"/>
</dbReference>
<name>A0A1I3QJ51_9GAMM</name>
<gene>
    <name evidence="3" type="ORF">SAMN05421680_107192</name>
    <name evidence="2" type="ORF">Xmau_02115</name>
</gene>
<evidence type="ECO:0000313" key="2">
    <source>
        <dbReference type="EMBL" id="PHM39932.1"/>
    </source>
</evidence>
<dbReference type="InterPro" id="IPR041496">
    <property type="entry name" value="YitH/HolE_GNAT"/>
</dbReference>
<dbReference type="STRING" id="351675.SAMN05421680_107192"/>
<dbReference type="PROSITE" id="PS51186">
    <property type="entry name" value="GNAT"/>
    <property type="match status" value="1"/>
</dbReference>
<evidence type="ECO:0000313" key="3">
    <source>
        <dbReference type="EMBL" id="SFJ34173.1"/>
    </source>
</evidence>
<accession>A0A1I3QJ51</accession>
<evidence type="ECO:0000313" key="5">
    <source>
        <dbReference type="Proteomes" id="UP000224607"/>
    </source>
</evidence>
<dbReference type="SUPFAM" id="SSF55729">
    <property type="entry name" value="Acyl-CoA N-acyltransferases (Nat)"/>
    <property type="match status" value="1"/>
</dbReference>
<dbReference type="OrthoDB" id="20916at2"/>
<dbReference type="Pfam" id="PF18014">
    <property type="entry name" value="Acetyltransf_18"/>
    <property type="match status" value="1"/>
</dbReference>
<dbReference type="EMBL" id="FORG01000007">
    <property type="protein sequence ID" value="SFJ34173.1"/>
    <property type="molecule type" value="Genomic_DNA"/>
</dbReference>
<protein>
    <submittedName>
        <fullName evidence="2">Acetyltransferase</fullName>
    </submittedName>
</protein>
<evidence type="ECO:0000259" key="1">
    <source>
        <dbReference type="PROSITE" id="PS51186"/>
    </source>
</evidence>
<dbReference type="InterPro" id="IPR000182">
    <property type="entry name" value="GNAT_dom"/>
</dbReference>
<organism evidence="3 4">
    <name type="scientific">Xenorhabdus mauleonii</name>
    <dbReference type="NCBI Taxonomy" id="351675"/>
    <lineage>
        <taxon>Bacteria</taxon>
        <taxon>Pseudomonadati</taxon>
        <taxon>Pseudomonadota</taxon>
        <taxon>Gammaproteobacteria</taxon>
        <taxon>Enterobacterales</taxon>
        <taxon>Morganellaceae</taxon>
        <taxon>Xenorhabdus</taxon>
    </lineage>
</organism>
<dbReference type="PANTHER" id="PTHR47237:SF1">
    <property type="entry name" value="SLL0310 PROTEIN"/>
    <property type="match status" value="1"/>
</dbReference>
<keyword evidence="5" id="KW-1185">Reference proteome</keyword>
<reference evidence="2 5" key="3">
    <citation type="journal article" date="2017" name="Nat. Microbiol.">
        <title>Natural product diversity associated with the nematode symbionts Photorhabdus and Xenorhabdus.</title>
        <authorList>
            <person name="Tobias N.J."/>
            <person name="Wolff H."/>
            <person name="Djahanschiri B."/>
            <person name="Grundmann F."/>
            <person name="Kronenwerth M."/>
            <person name="Shi Y.M."/>
            <person name="Simonyi S."/>
            <person name="Grun P."/>
            <person name="Shapiro-Ilan D."/>
            <person name="Pidot S.J."/>
            <person name="Stinear T.P."/>
            <person name="Ebersberger I."/>
            <person name="Bode H.B."/>
        </authorList>
    </citation>
    <scope>NUCLEOTIDE SEQUENCE [LARGE SCALE GENOMIC DNA]</scope>
    <source>
        <strain evidence="2 5">DSM 17908</strain>
    </source>
</reference>
<evidence type="ECO:0000313" key="4">
    <source>
        <dbReference type="Proteomes" id="UP000198919"/>
    </source>
</evidence>
<dbReference type="GO" id="GO:0016747">
    <property type="term" value="F:acyltransferase activity, transferring groups other than amino-acyl groups"/>
    <property type="evidence" value="ECO:0007669"/>
    <property type="project" value="InterPro"/>
</dbReference>
<reference evidence="4" key="2">
    <citation type="submission" date="2016-10" db="EMBL/GenBank/DDBJ databases">
        <authorList>
            <person name="Varghese N."/>
            <person name="Submissions S."/>
        </authorList>
    </citation>
    <scope>NUCLEOTIDE SEQUENCE [LARGE SCALE GENOMIC DNA]</scope>
    <source>
        <strain evidence="4">DSM 17908</strain>
    </source>
</reference>
<proteinExistence type="predicted"/>
<feature type="domain" description="N-acetyltransferase" evidence="1">
    <location>
        <begin position="9"/>
        <end position="142"/>
    </location>
</feature>
<dbReference type="InterPro" id="IPR016181">
    <property type="entry name" value="Acyl_CoA_acyltransferase"/>
</dbReference>
<dbReference type="Gene3D" id="3.40.630.30">
    <property type="match status" value="1"/>
</dbReference>
<dbReference type="EMBL" id="NITY01000007">
    <property type="protein sequence ID" value="PHM39932.1"/>
    <property type="molecule type" value="Genomic_DNA"/>
</dbReference>
<dbReference type="Proteomes" id="UP000224607">
    <property type="component" value="Unassembled WGS sequence"/>
</dbReference>
<reference evidence="3" key="1">
    <citation type="submission" date="2016-10" db="EMBL/GenBank/DDBJ databases">
        <authorList>
            <person name="de Groot N.N."/>
        </authorList>
    </citation>
    <scope>NUCLEOTIDE SEQUENCE [LARGE SCALE GENOMIC DNA]</scope>
    <source>
        <strain evidence="3">DSM 17908</strain>
    </source>
</reference>
<dbReference type="PANTHER" id="PTHR47237">
    <property type="entry name" value="SLL0310 PROTEIN"/>
    <property type="match status" value="1"/>
</dbReference>
<dbReference type="Proteomes" id="UP000198919">
    <property type="component" value="Unassembled WGS sequence"/>
</dbReference>
<dbReference type="RefSeq" id="WP_092510347.1">
    <property type="nucleotide sequence ID" value="NZ_CAWNQB010000067.1"/>
</dbReference>
<dbReference type="AlphaFoldDB" id="A0A1I3QJ51"/>
<dbReference type="Gene3D" id="3.40.630.90">
    <property type="match status" value="1"/>
</dbReference>